<comment type="caution">
    <text evidence="1">The sequence shown here is derived from an EMBL/GenBank/DDBJ whole genome shotgun (WGS) entry which is preliminary data.</text>
</comment>
<dbReference type="InterPro" id="IPR027417">
    <property type="entry name" value="P-loop_NTPase"/>
</dbReference>
<evidence type="ECO:0008006" key="3">
    <source>
        <dbReference type="Google" id="ProtNLM"/>
    </source>
</evidence>
<proteinExistence type="predicted"/>
<dbReference type="AlphaFoldDB" id="A0A2W5SJV2"/>
<gene>
    <name evidence="1" type="ORF">DI536_35955</name>
</gene>
<protein>
    <recommendedName>
        <fullName evidence="3">Cellulose biosynthesis protein BcsQ</fullName>
    </recommendedName>
</protein>
<accession>A0A2W5SJV2</accession>
<evidence type="ECO:0000313" key="1">
    <source>
        <dbReference type="EMBL" id="PZR03489.1"/>
    </source>
</evidence>
<name>A0A2W5SJV2_9BACT</name>
<dbReference type="EMBL" id="QFQP01000087">
    <property type="protein sequence ID" value="PZR03489.1"/>
    <property type="molecule type" value="Genomic_DNA"/>
</dbReference>
<dbReference type="SUPFAM" id="SSF52540">
    <property type="entry name" value="P-loop containing nucleoside triphosphate hydrolases"/>
    <property type="match status" value="1"/>
</dbReference>
<reference evidence="1 2" key="1">
    <citation type="submission" date="2017-08" db="EMBL/GenBank/DDBJ databases">
        <title>Infants hospitalized years apart are colonized by the same room-sourced microbial strains.</title>
        <authorList>
            <person name="Brooks B."/>
            <person name="Olm M.R."/>
            <person name="Firek B.A."/>
            <person name="Baker R."/>
            <person name="Thomas B.C."/>
            <person name="Morowitz M.J."/>
            <person name="Banfield J.F."/>
        </authorList>
    </citation>
    <scope>NUCLEOTIDE SEQUENCE [LARGE SCALE GENOMIC DNA]</scope>
    <source>
        <strain evidence="1">S2_003_000_R2_14</strain>
    </source>
</reference>
<dbReference type="Proteomes" id="UP000249061">
    <property type="component" value="Unassembled WGS sequence"/>
</dbReference>
<dbReference type="Gene3D" id="3.40.50.300">
    <property type="entry name" value="P-loop containing nucleotide triphosphate hydrolases"/>
    <property type="match status" value="1"/>
</dbReference>
<evidence type="ECO:0000313" key="2">
    <source>
        <dbReference type="Proteomes" id="UP000249061"/>
    </source>
</evidence>
<organism evidence="1 2">
    <name type="scientific">Archangium gephyra</name>
    <dbReference type="NCBI Taxonomy" id="48"/>
    <lineage>
        <taxon>Bacteria</taxon>
        <taxon>Pseudomonadati</taxon>
        <taxon>Myxococcota</taxon>
        <taxon>Myxococcia</taxon>
        <taxon>Myxococcales</taxon>
        <taxon>Cystobacterineae</taxon>
        <taxon>Archangiaceae</taxon>
        <taxon>Archangium</taxon>
    </lineage>
</organism>
<sequence>MAVVSLFSFSGAPGVTTAAIASMYSWPRPAIVLEADTSRPSAVLPGLLEGQHDHSRGLSGISVAQQRGELTPQTVVDEAVAVGESRWVVPGFSNQAAGAGTTALWGELAGTLSAFNSAAMDVIIDLGRLVPGDARLPLLQVSDAVVLVIEPVLPDIAAAAPRMPEIRERLRQVGREDALALLTVQVPYRGYTAAEVQAQLGIPAIGEIAHDSRNAAVYSLGAPAGSRFASSEFVKSTRAAVFVITQRLREREIALGYRPAATRGGAA</sequence>